<dbReference type="InterPro" id="IPR036291">
    <property type="entry name" value="NAD(P)-bd_dom_sf"/>
</dbReference>
<dbReference type="GO" id="GO:0009247">
    <property type="term" value="P:glycolipid biosynthetic process"/>
    <property type="evidence" value="ECO:0007669"/>
    <property type="project" value="TreeGrafter"/>
</dbReference>
<keyword evidence="3" id="KW-1185">Reference proteome</keyword>
<dbReference type="RefSeq" id="WP_149749408.1">
    <property type="nucleotide sequence ID" value="NZ_VUJW01000002.1"/>
</dbReference>
<dbReference type="EMBL" id="VUJW01000002">
    <property type="protein sequence ID" value="KAA1428472.1"/>
    <property type="molecule type" value="Genomic_DNA"/>
</dbReference>
<dbReference type="PANTHER" id="PTHR12286">
    <property type="entry name" value="SACCHAROPINE DEHYDROGENASE-LIKE OXIDOREDUCTASE"/>
    <property type="match status" value="1"/>
</dbReference>
<protein>
    <submittedName>
        <fullName evidence="2">Saccharopine dehydrogenase</fullName>
    </submittedName>
</protein>
<dbReference type="AlphaFoldDB" id="A0A5B1M692"/>
<dbReference type="InterPro" id="IPR051276">
    <property type="entry name" value="Saccharopine_DH-like_oxidrdct"/>
</dbReference>
<comment type="caution">
    <text evidence="2">The sequence shown here is derived from an EMBL/GenBank/DDBJ whole genome shotgun (WGS) entry which is preliminary data.</text>
</comment>
<organism evidence="2 3">
    <name type="scientific">Nocardioides antri</name>
    <dbReference type="NCBI Taxonomy" id="2607659"/>
    <lineage>
        <taxon>Bacteria</taxon>
        <taxon>Bacillati</taxon>
        <taxon>Actinomycetota</taxon>
        <taxon>Actinomycetes</taxon>
        <taxon>Propionibacteriales</taxon>
        <taxon>Nocardioidaceae</taxon>
        <taxon>Nocardioides</taxon>
    </lineage>
</organism>
<dbReference type="PANTHER" id="PTHR12286:SF5">
    <property type="entry name" value="SACCHAROPINE DEHYDROGENASE-LIKE OXIDOREDUCTASE"/>
    <property type="match status" value="1"/>
</dbReference>
<dbReference type="GO" id="GO:0005886">
    <property type="term" value="C:plasma membrane"/>
    <property type="evidence" value="ECO:0007669"/>
    <property type="project" value="TreeGrafter"/>
</dbReference>
<dbReference type="Pfam" id="PF03435">
    <property type="entry name" value="Sacchrp_dh_NADP"/>
    <property type="match status" value="1"/>
</dbReference>
<dbReference type="Proteomes" id="UP000324351">
    <property type="component" value="Unassembled WGS sequence"/>
</dbReference>
<proteinExistence type="predicted"/>
<dbReference type="InterPro" id="IPR005097">
    <property type="entry name" value="Sacchrp_dh_NADP-bd"/>
</dbReference>
<evidence type="ECO:0000313" key="2">
    <source>
        <dbReference type="EMBL" id="KAA1428472.1"/>
    </source>
</evidence>
<reference evidence="2 3" key="1">
    <citation type="submission" date="2019-09" db="EMBL/GenBank/DDBJ databases">
        <title>Nocardioides panacisoli sp. nov., isolated from the soil of a ginseng field.</title>
        <authorList>
            <person name="Cho C."/>
        </authorList>
    </citation>
    <scope>NUCLEOTIDE SEQUENCE [LARGE SCALE GENOMIC DNA]</scope>
    <source>
        <strain evidence="2 3">BN140041</strain>
    </source>
</reference>
<feature type="domain" description="Saccharopine dehydrogenase NADP binding" evidence="1">
    <location>
        <begin position="13"/>
        <end position="135"/>
    </location>
</feature>
<evidence type="ECO:0000259" key="1">
    <source>
        <dbReference type="Pfam" id="PF03435"/>
    </source>
</evidence>
<name>A0A5B1M692_9ACTN</name>
<dbReference type="Gene3D" id="3.40.50.720">
    <property type="entry name" value="NAD(P)-binding Rossmann-like Domain"/>
    <property type="match status" value="1"/>
</dbReference>
<evidence type="ECO:0000313" key="3">
    <source>
        <dbReference type="Proteomes" id="UP000324351"/>
    </source>
</evidence>
<reference evidence="2 3" key="2">
    <citation type="submission" date="2019-09" db="EMBL/GenBank/DDBJ databases">
        <authorList>
            <person name="Jin C."/>
        </authorList>
    </citation>
    <scope>NUCLEOTIDE SEQUENCE [LARGE SCALE GENOMIC DNA]</scope>
    <source>
        <strain evidence="2 3">BN140041</strain>
    </source>
</reference>
<gene>
    <name evidence="2" type="ORF">F0U47_06035</name>
</gene>
<dbReference type="SUPFAM" id="SSF51735">
    <property type="entry name" value="NAD(P)-binding Rossmann-fold domains"/>
    <property type="match status" value="1"/>
</dbReference>
<accession>A0A5B1M692</accession>
<sequence length="403" mass="42469">MAQSPGSPRSYDVVLLGATGFTGGLTADYLAAHAPDGFRWAIAGRSKEKLEQVRDRLGVGAESVDLLVVDSTDEAGLRDLAAQTKVVATTVGPYLEHGAPLVSACAQEGTDYADLTGEPEFVDRMYVEHQATAEASGARLVHACGFDSVPHDLGAYFTIQQLADEVGGEITTPVSMRGVARSNGTFSGGTFHSALNAFARAKHMRDAMQARKRLEKRPEDRRSKAVAGKPGRDKVLGYWLVPLPTIDPFVVARSGSALPAYGPDFRYSHYAGTKTLRYAAGGAAGAGALAVAAQVPPVRNLLKKRVPQGTGPSEGRRDASWFTVEFVGETNPSTGSGTVQVRTKVSGGDPGYTETAKMLAESAMCLALDDNPSTAGQVTTAHAMGDALLARLQTAGIRFERVS</sequence>